<evidence type="ECO:0000313" key="2">
    <source>
        <dbReference type="Proteomes" id="UP000433945"/>
    </source>
</evidence>
<dbReference type="Proteomes" id="UP000433945">
    <property type="component" value="Unassembled WGS sequence"/>
</dbReference>
<evidence type="ECO:0000313" key="1">
    <source>
        <dbReference type="EMBL" id="MUV02211.1"/>
    </source>
</evidence>
<comment type="caution">
    <text evidence="1">The sequence shown here is derived from an EMBL/GenBank/DDBJ whole genome shotgun (WGS) entry which is preliminary data.</text>
</comment>
<name>A0A6N8H6R4_9FLAO</name>
<dbReference type="InterPro" id="IPR054207">
    <property type="entry name" value="DUF6913"/>
</dbReference>
<accession>A0A6N8H6R4</accession>
<proteinExistence type="predicted"/>
<dbReference type="OrthoDB" id="1430532at2"/>
<sequence length="148" mass="16593">MPQKVVKVGLLMDEALFMGKKNALSEITKYGIKEENISLLVYSKGVSPKNEAQMEYRAYSRKFVSAGGNFVKEPVASFVTAPFDLLISYYNADNPLLMLATLESQAKFKVGLASADSRLNDFTIAVEPAKYKEYMAELFKYLKILNII</sequence>
<keyword evidence="2" id="KW-1185">Reference proteome</keyword>
<protein>
    <submittedName>
        <fullName evidence="1">Uncharacterized protein</fullName>
    </submittedName>
</protein>
<gene>
    <name evidence="1" type="ORF">GN157_00675</name>
</gene>
<dbReference type="EMBL" id="WOWP01000001">
    <property type="protein sequence ID" value="MUV02211.1"/>
    <property type="molecule type" value="Genomic_DNA"/>
</dbReference>
<dbReference type="Pfam" id="PF21857">
    <property type="entry name" value="DUF6913"/>
    <property type="match status" value="1"/>
</dbReference>
<dbReference type="AlphaFoldDB" id="A0A6N8H6R4"/>
<reference evidence="1 2" key="1">
    <citation type="submission" date="2019-12" db="EMBL/GenBank/DDBJ databases">
        <authorList>
            <person name="Sun J.-Q."/>
        </authorList>
    </citation>
    <scope>NUCLEOTIDE SEQUENCE [LARGE SCALE GENOMIC DNA]</scope>
    <source>
        <strain evidence="1 2">JCM 17928</strain>
    </source>
</reference>
<organism evidence="1 2">
    <name type="scientific">Flavobacterium rakeshii</name>
    <dbReference type="NCBI Taxonomy" id="1038845"/>
    <lineage>
        <taxon>Bacteria</taxon>
        <taxon>Pseudomonadati</taxon>
        <taxon>Bacteroidota</taxon>
        <taxon>Flavobacteriia</taxon>
        <taxon>Flavobacteriales</taxon>
        <taxon>Flavobacteriaceae</taxon>
        <taxon>Flavobacterium</taxon>
    </lineage>
</organism>